<dbReference type="SUPFAM" id="SSF51445">
    <property type="entry name" value="(Trans)glycosidases"/>
    <property type="match status" value="1"/>
</dbReference>
<dbReference type="Proteomes" id="UP000029078">
    <property type="component" value="Unassembled WGS sequence"/>
</dbReference>
<evidence type="ECO:0000313" key="8">
    <source>
        <dbReference type="EMBL" id="KFI89635.1"/>
    </source>
</evidence>
<comment type="similarity">
    <text evidence="2">Belongs to the glycosyl hydrolase 3 family.</text>
</comment>
<keyword evidence="6" id="KW-0732">Signal</keyword>
<feature type="domain" description="Glycoside hydrolase family 3 N-terminal" evidence="7">
    <location>
        <begin position="85"/>
        <end position="408"/>
    </location>
</feature>
<dbReference type="InterPro" id="IPR050226">
    <property type="entry name" value="NagZ_Beta-hexosaminidase"/>
</dbReference>
<feature type="chain" id="PRO_5038390728" description="beta-N-acetylhexosaminidase" evidence="6">
    <location>
        <begin position="40"/>
        <end position="416"/>
    </location>
</feature>
<dbReference type="EMBL" id="JGZL01000007">
    <property type="protein sequence ID" value="KFI89635.1"/>
    <property type="molecule type" value="Genomic_DNA"/>
</dbReference>
<dbReference type="GO" id="GO:0005975">
    <property type="term" value="P:carbohydrate metabolic process"/>
    <property type="evidence" value="ECO:0007669"/>
    <property type="project" value="InterPro"/>
</dbReference>
<feature type="signal peptide" evidence="6">
    <location>
        <begin position="1"/>
        <end position="39"/>
    </location>
</feature>
<evidence type="ECO:0000256" key="1">
    <source>
        <dbReference type="ARBA" id="ARBA00001231"/>
    </source>
</evidence>
<dbReference type="GO" id="GO:0004563">
    <property type="term" value="F:beta-N-acetylhexosaminidase activity"/>
    <property type="evidence" value="ECO:0007669"/>
    <property type="project" value="UniProtKB-EC"/>
</dbReference>
<comment type="catalytic activity">
    <reaction evidence="1">
        <text>Hydrolysis of terminal non-reducing N-acetyl-D-hexosamine residues in N-acetyl-beta-D-hexosaminides.</text>
        <dbReference type="EC" id="3.2.1.52"/>
    </reaction>
</comment>
<evidence type="ECO:0000313" key="9">
    <source>
        <dbReference type="Proteomes" id="UP000029078"/>
    </source>
</evidence>
<dbReference type="PANTHER" id="PTHR30480">
    <property type="entry name" value="BETA-HEXOSAMINIDASE-RELATED"/>
    <property type="match status" value="1"/>
</dbReference>
<reference evidence="8 9" key="1">
    <citation type="submission" date="2014-03" db="EMBL/GenBank/DDBJ databases">
        <title>Genomics of Bifidobacteria.</title>
        <authorList>
            <person name="Ventura M."/>
            <person name="Milani C."/>
            <person name="Lugli G.A."/>
        </authorList>
    </citation>
    <scope>NUCLEOTIDE SEQUENCE [LARGE SCALE GENOMIC DNA]</scope>
    <source>
        <strain evidence="8 9">LMG 21811</strain>
    </source>
</reference>
<evidence type="ECO:0000256" key="3">
    <source>
        <dbReference type="ARBA" id="ARBA00012663"/>
    </source>
</evidence>
<gene>
    <name evidence="8" type="ORF">BRUM_0845</name>
</gene>
<accession>A0A087D285</accession>
<dbReference type="InterPro" id="IPR036962">
    <property type="entry name" value="Glyco_hydro_3_N_sf"/>
</dbReference>
<name>A0A087D285_BIFRU</name>
<organism evidence="8 9">
    <name type="scientific">Bifidobacterium ruminantium</name>
    <dbReference type="NCBI Taxonomy" id="78346"/>
    <lineage>
        <taxon>Bacteria</taxon>
        <taxon>Bacillati</taxon>
        <taxon>Actinomycetota</taxon>
        <taxon>Actinomycetes</taxon>
        <taxon>Bifidobacteriales</taxon>
        <taxon>Bifidobacteriaceae</taxon>
        <taxon>Bifidobacterium</taxon>
    </lineage>
</organism>
<dbReference type="PANTHER" id="PTHR30480:SF13">
    <property type="entry name" value="BETA-HEXOSAMINIDASE"/>
    <property type="match status" value="1"/>
</dbReference>
<evidence type="ECO:0000256" key="4">
    <source>
        <dbReference type="ARBA" id="ARBA00022801"/>
    </source>
</evidence>
<comment type="caution">
    <text evidence="8">The sequence shown here is derived from an EMBL/GenBank/DDBJ whole genome shotgun (WGS) entry which is preliminary data.</text>
</comment>
<evidence type="ECO:0000259" key="7">
    <source>
        <dbReference type="Pfam" id="PF00933"/>
    </source>
</evidence>
<dbReference type="STRING" id="78346.BRUM_0845"/>
<dbReference type="AlphaFoldDB" id="A0A087D285"/>
<sequence>MDDLICDNGRVKKRFRIPFRRFVAIGCVMALPLTLSACSGDVGSDFPTSMPDTEITHSPLGKSAVPSVTDDSPHGKAVRAVDAMTLDERIGQLVMAPLPAGSDPSTLRDLIVDQHVGSVLIIGNWNSGTTGVSAATSELQSYAPSNNRLLMTTDQEGGSVQHLSGNGFDTMPSATDQGTMDTAQLRQSAATWGAQLKSAGINVDLAPVVGTVTVDRSSNAPIGALYRDFGLDPAGNADHAKAFIQGMSDSGVGSAIKHYPGLGSVTGNTDFTANGILDTTTTLDGPEISAFNSTLEASPSMVMMSLATYQAIDPNNPAVFSSTLVTGYLRGKIGFQGVVTSDSLSATALSGVQPSDLGVRLVEAGGDLACIGASSYVQPVLDGLNAKAAGDATFARKVQQSAIRVMTLKYEMGLAR</sequence>
<keyword evidence="5 8" id="KW-0326">Glycosidase</keyword>
<dbReference type="eggNOG" id="COG1472">
    <property type="taxonomic scope" value="Bacteria"/>
</dbReference>
<protein>
    <recommendedName>
        <fullName evidence="3">beta-N-acetylhexosaminidase</fullName>
        <ecNumber evidence="3">3.2.1.52</ecNumber>
    </recommendedName>
</protein>
<evidence type="ECO:0000256" key="6">
    <source>
        <dbReference type="SAM" id="SignalP"/>
    </source>
</evidence>
<dbReference type="Gene3D" id="3.20.20.300">
    <property type="entry name" value="Glycoside hydrolase, family 3, N-terminal domain"/>
    <property type="match status" value="1"/>
</dbReference>
<evidence type="ECO:0000256" key="5">
    <source>
        <dbReference type="ARBA" id="ARBA00023295"/>
    </source>
</evidence>
<dbReference type="InterPro" id="IPR001764">
    <property type="entry name" value="Glyco_hydro_3_N"/>
</dbReference>
<evidence type="ECO:0000256" key="2">
    <source>
        <dbReference type="ARBA" id="ARBA00005336"/>
    </source>
</evidence>
<dbReference type="EC" id="3.2.1.52" evidence="3"/>
<keyword evidence="9" id="KW-1185">Reference proteome</keyword>
<proteinExistence type="inferred from homology"/>
<dbReference type="GO" id="GO:0009254">
    <property type="term" value="P:peptidoglycan turnover"/>
    <property type="evidence" value="ECO:0007669"/>
    <property type="project" value="TreeGrafter"/>
</dbReference>
<keyword evidence="4 8" id="KW-0378">Hydrolase</keyword>
<dbReference type="Pfam" id="PF00933">
    <property type="entry name" value="Glyco_hydro_3"/>
    <property type="match status" value="1"/>
</dbReference>
<dbReference type="InterPro" id="IPR017853">
    <property type="entry name" value="GH"/>
</dbReference>